<name>A0A9D3UTM9_9ROSI</name>
<reference evidence="1 2" key="1">
    <citation type="journal article" date="2021" name="Plant Biotechnol. J.">
        <title>Multi-omics assisted identification of the key and species-specific regulatory components of drought-tolerant mechanisms in Gossypium stocksii.</title>
        <authorList>
            <person name="Yu D."/>
            <person name="Ke L."/>
            <person name="Zhang D."/>
            <person name="Wu Y."/>
            <person name="Sun Y."/>
            <person name="Mei J."/>
            <person name="Sun J."/>
            <person name="Sun Y."/>
        </authorList>
    </citation>
    <scope>NUCLEOTIDE SEQUENCE [LARGE SCALE GENOMIC DNA]</scope>
    <source>
        <strain evidence="2">cv. E1</strain>
        <tissue evidence="1">Leaf</tissue>
    </source>
</reference>
<comment type="caution">
    <text evidence="1">The sequence shown here is derived from an EMBL/GenBank/DDBJ whole genome shotgun (WGS) entry which is preliminary data.</text>
</comment>
<dbReference type="OrthoDB" id="999949at2759"/>
<proteinExistence type="predicted"/>
<keyword evidence="2" id="KW-1185">Reference proteome</keyword>
<gene>
    <name evidence="1" type="ORF">J1N35_035275</name>
</gene>
<protein>
    <submittedName>
        <fullName evidence="1">Uncharacterized protein</fullName>
    </submittedName>
</protein>
<organism evidence="1 2">
    <name type="scientific">Gossypium stocksii</name>
    <dbReference type="NCBI Taxonomy" id="47602"/>
    <lineage>
        <taxon>Eukaryota</taxon>
        <taxon>Viridiplantae</taxon>
        <taxon>Streptophyta</taxon>
        <taxon>Embryophyta</taxon>
        <taxon>Tracheophyta</taxon>
        <taxon>Spermatophyta</taxon>
        <taxon>Magnoliopsida</taxon>
        <taxon>eudicotyledons</taxon>
        <taxon>Gunneridae</taxon>
        <taxon>Pentapetalae</taxon>
        <taxon>rosids</taxon>
        <taxon>malvids</taxon>
        <taxon>Malvales</taxon>
        <taxon>Malvaceae</taxon>
        <taxon>Malvoideae</taxon>
        <taxon>Gossypium</taxon>
    </lineage>
</organism>
<dbReference type="Proteomes" id="UP000828251">
    <property type="component" value="Unassembled WGS sequence"/>
</dbReference>
<accession>A0A9D3UTM9</accession>
<sequence length="245" mass="27455">MYSRNLQEVPRAPRATQARVQLVQSSPKMLVPGVERTVCSLDTCPANLEFMENVSTKDRKCKGGDRQSANSRNYSSPVRVADVIMEVALTLARPRSWKDCLIGTSLRADREVKITERIEDVEYFDLLEKDIVRSSINGILTIYFSEQINQIVIRAIEHMVVIKLLGQNIGYVALQDKIFYVNLGRALISQVLINEGDSGFECSDDFAHRKNSADERLNSYKCLHGAIGGSLEGMVQHDSSRDSCP</sequence>
<dbReference type="AlphaFoldDB" id="A0A9D3UTM9"/>
<dbReference type="EMBL" id="JAIQCV010000010">
    <property type="protein sequence ID" value="KAH1057210.1"/>
    <property type="molecule type" value="Genomic_DNA"/>
</dbReference>
<evidence type="ECO:0000313" key="1">
    <source>
        <dbReference type="EMBL" id="KAH1057210.1"/>
    </source>
</evidence>
<evidence type="ECO:0000313" key="2">
    <source>
        <dbReference type="Proteomes" id="UP000828251"/>
    </source>
</evidence>